<reference evidence="3" key="3">
    <citation type="submission" date="2015-06" db="UniProtKB">
        <authorList>
            <consortium name="EnsemblMetazoa"/>
        </authorList>
    </citation>
    <scope>IDENTIFICATION</scope>
</reference>
<keyword evidence="1" id="KW-0732">Signal</keyword>
<dbReference type="EnsemblMetazoa" id="HelroT177434">
    <property type="protein sequence ID" value="HelroP177434"/>
    <property type="gene ID" value="HelroG177434"/>
</dbReference>
<evidence type="ECO:0000256" key="1">
    <source>
        <dbReference type="SAM" id="SignalP"/>
    </source>
</evidence>
<evidence type="ECO:0008006" key="5">
    <source>
        <dbReference type="Google" id="ProtNLM"/>
    </source>
</evidence>
<reference evidence="2 4" key="2">
    <citation type="journal article" date="2013" name="Nature">
        <title>Insights into bilaterian evolution from three spiralian genomes.</title>
        <authorList>
            <person name="Simakov O."/>
            <person name="Marletaz F."/>
            <person name="Cho S.J."/>
            <person name="Edsinger-Gonzales E."/>
            <person name="Havlak P."/>
            <person name="Hellsten U."/>
            <person name="Kuo D.H."/>
            <person name="Larsson T."/>
            <person name="Lv J."/>
            <person name="Arendt D."/>
            <person name="Savage R."/>
            <person name="Osoegawa K."/>
            <person name="de Jong P."/>
            <person name="Grimwood J."/>
            <person name="Chapman J.A."/>
            <person name="Shapiro H."/>
            <person name="Aerts A."/>
            <person name="Otillar R.P."/>
            <person name="Terry A.Y."/>
            <person name="Boore J.L."/>
            <person name="Grigoriev I.V."/>
            <person name="Lindberg D.R."/>
            <person name="Seaver E.C."/>
            <person name="Weisblat D.A."/>
            <person name="Putnam N.H."/>
            <person name="Rokhsar D.S."/>
        </authorList>
    </citation>
    <scope>NUCLEOTIDE SEQUENCE</scope>
</reference>
<name>T1FBP5_HELRO</name>
<reference evidence="4" key="1">
    <citation type="submission" date="2012-12" db="EMBL/GenBank/DDBJ databases">
        <authorList>
            <person name="Hellsten U."/>
            <person name="Grimwood J."/>
            <person name="Chapman J.A."/>
            <person name="Shapiro H."/>
            <person name="Aerts A."/>
            <person name="Otillar R.P."/>
            <person name="Terry A.Y."/>
            <person name="Boore J.L."/>
            <person name="Simakov O."/>
            <person name="Marletaz F."/>
            <person name="Cho S.-J."/>
            <person name="Edsinger-Gonzales E."/>
            <person name="Havlak P."/>
            <person name="Kuo D.-H."/>
            <person name="Larsson T."/>
            <person name="Lv J."/>
            <person name="Arendt D."/>
            <person name="Savage R."/>
            <person name="Osoegawa K."/>
            <person name="de Jong P."/>
            <person name="Lindberg D.R."/>
            <person name="Seaver E.C."/>
            <person name="Weisblat D.A."/>
            <person name="Putnam N.H."/>
            <person name="Grigoriev I.V."/>
            <person name="Rokhsar D.S."/>
        </authorList>
    </citation>
    <scope>NUCLEOTIDE SEQUENCE</scope>
</reference>
<dbReference type="Proteomes" id="UP000015101">
    <property type="component" value="Unassembled WGS sequence"/>
</dbReference>
<dbReference type="EMBL" id="AMQM01006061">
    <property type="status" value="NOT_ANNOTATED_CDS"/>
    <property type="molecule type" value="Genomic_DNA"/>
</dbReference>
<dbReference type="GeneID" id="20206244"/>
<organism evidence="3 4">
    <name type="scientific">Helobdella robusta</name>
    <name type="common">Californian leech</name>
    <dbReference type="NCBI Taxonomy" id="6412"/>
    <lineage>
        <taxon>Eukaryota</taxon>
        <taxon>Metazoa</taxon>
        <taxon>Spiralia</taxon>
        <taxon>Lophotrochozoa</taxon>
        <taxon>Annelida</taxon>
        <taxon>Clitellata</taxon>
        <taxon>Hirudinea</taxon>
        <taxon>Rhynchobdellida</taxon>
        <taxon>Glossiphoniidae</taxon>
        <taxon>Helobdella</taxon>
    </lineage>
</organism>
<dbReference type="AlphaFoldDB" id="T1FBP5"/>
<feature type="signal peptide" evidence="1">
    <location>
        <begin position="1"/>
        <end position="17"/>
    </location>
</feature>
<keyword evidence="4" id="KW-1185">Reference proteome</keyword>
<dbReference type="KEGG" id="hro:HELRODRAFT_177434"/>
<evidence type="ECO:0000313" key="4">
    <source>
        <dbReference type="Proteomes" id="UP000015101"/>
    </source>
</evidence>
<accession>T1FBP5</accession>
<dbReference type="HOGENOM" id="CLU_1688664_0_0_1"/>
<proteinExistence type="predicted"/>
<dbReference type="InParanoid" id="T1FBP5"/>
<dbReference type="EMBL" id="KB097222">
    <property type="protein sequence ID" value="ESN98186.1"/>
    <property type="molecule type" value="Genomic_DNA"/>
</dbReference>
<evidence type="ECO:0000313" key="3">
    <source>
        <dbReference type="EnsemblMetazoa" id="HelroP177434"/>
    </source>
</evidence>
<sequence length="156" mass="18016">MILQLLIIVSGFNPSLAAYGLKGWCDRESSYCLFWELAMDTNITTLKEAQEKCNSHFPYSVPLELHNEARRDGIARFMEETEWRREFKVILNAKQYGDDWAWINGTNYVEDVIQLNMSTCRPVKKKLLYLSGGKIYESNDAGDTYVLLCVVESWAL</sequence>
<feature type="chain" id="PRO_5010980438" description="C-type lectin domain-containing protein" evidence="1">
    <location>
        <begin position="18"/>
        <end position="156"/>
    </location>
</feature>
<protein>
    <recommendedName>
        <fullName evidence="5">C-type lectin domain-containing protein</fullName>
    </recommendedName>
</protein>
<evidence type="ECO:0000313" key="2">
    <source>
        <dbReference type="EMBL" id="ESN98186.1"/>
    </source>
</evidence>
<dbReference type="CTD" id="20206244"/>
<dbReference type="RefSeq" id="XP_009023869.1">
    <property type="nucleotide sequence ID" value="XM_009025621.1"/>
</dbReference>
<gene>
    <name evidence="3" type="primary">20206244</name>
    <name evidence="2" type="ORF">HELRODRAFT_177434</name>
</gene>